<comment type="subunit">
    <text evidence="7">Part of the 30S ribosomal subunit. Contacts protein S5. The interaction surface between S4 and S5 is involved in control of translational fidelity.</text>
</comment>
<evidence type="ECO:0000256" key="2">
    <source>
        <dbReference type="ARBA" id="ARBA00022730"/>
    </source>
</evidence>
<dbReference type="Pfam" id="PF01479">
    <property type="entry name" value="S4"/>
    <property type="match status" value="1"/>
</dbReference>
<comment type="function">
    <text evidence="7">One of the primary rRNA binding proteins, it binds directly to 16S rRNA where it nucleates assembly of the body of the 30S subunit.</text>
</comment>
<accession>A0A7C0ZI71</accession>
<dbReference type="Proteomes" id="UP000885847">
    <property type="component" value="Unassembled WGS sequence"/>
</dbReference>
<dbReference type="PROSITE" id="PS00632">
    <property type="entry name" value="RIBOSOMAL_S4"/>
    <property type="match status" value="1"/>
</dbReference>
<protein>
    <recommendedName>
        <fullName evidence="6 7">Small ribosomal subunit protein uS4</fullName>
    </recommendedName>
</protein>
<keyword evidence="4 7" id="KW-0689">Ribosomal protein</keyword>
<dbReference type="Gene3D" id="1.10.1050.10">
    <property type="entry name" value="Ribosomal Protein S4 Delta 41, Chain A, domain 1"/>
    <property type="match status" value="1"/>
</dbReference>
<evidence type="ECO:0000256" key="3">
    <source>
        <dbReference type="ARBA" id="ARBA00022884"/>
    </source>
</evidence>
<evidence type="ECO:0000256" key="6">
    <source>
        <dbReference type="ARBA" id="ARBA00035254"/>
    </source>
</evidence>
<dbReference type="FunFam" id="3.10.290.10:FF:000001">
    <property type="entry name" value="30S ribosomal protein S4"/>
    <property type="match status" value="1"/>
</dbReference>
<evidence type="ECO:0000259" key="10">
    <source>
        <dbReference type="SMART" id="SM00363"/>
    </source>
</evidence>
<keyword evidence="2 7" id="KW-0699">rRNA-binding</keyword>
<feature type="domain" description="Small ribosomal subunit protein uS4 N-terminal" evidence="11">
    <location>
        <begin position="3"/>
        <end position="106"/>
    </location>
</feature>
<name>A0A7C0ZI71_UNCW3</name>
<keyword evidence="3 7" id="KW-0694">RNA-binding</keyword>
<dbReference type="CDD" id="cd00165">
    <property type="entry name" value="S4"/>
    <property type="match status" value="1"/>
</dbReference>
<dbReference type="SUPFAM" id="SSF55174">
    <property type="entry name" value="Alpha-L RNA-binding motif"/>
    <property type="match status" value="1"/>
</dbReference>
<feature type="region of interest" description="Disordered" evidence="9">
    <location>
        <begin position="37"/>
        <end position="59"/>
    </location>
</feature>
<evidence type="ECO:0000256" key="5">
    <source>
        <dbReference type="ARBA" id="ARBA00023274"/>
    </source>
</evidence>
<comment type="function">
    <text evidence="7">With S5 and S12 plays an important role in translational accuracy.</text>
</comment>
<gene>
    <name evidence="7" type="primary">rpsD</name>
    <name evidence="12" type="ORF">ENF18_04555</name>
</gene>
<dbReference type="GO" id="GO:0015935">
    <property type="term" value="C:small ribosomal subunit"/>
    <property type="evidence" value="ECO:0007669"/>
    <property type="project" value="InterPro"/>
</dbReference>
<dbReference type="InterPro" id="IPR005709">
    <property type="entry name" value="Ribosomal_uS4_bac-type"/>
</dbReference>
<keyword evidence="5 7" id="KW-0687">Ribonucleoprotein</keyword>
<organism evidence="12">
    <name type="scientific">candidate division WOR-3 bacterium</name>
    <dbReference type="NCBI Taxonomy" id="2052148"/>
    <lineage>
        <taxon>Bacteria</taxon>
        <taxon>Bacteria division WOR-3</taxon>
    </lineage>
</organism>
<dbReference type="AlphaFoldDB" id="A0A7C0ZI71"/>
<dbReference type="GO" id="GO:0019843">
    <property type="term" value="F:rRNA binding"/>
    <property type="evidence" value="ECO:0007669"/>
    <property type="project" value="UniProtKB-UniRule"/>
</dbReference>
<dbReference type="GO" id="GO:0003735">
    <property type="term" value="F:structural constituent of ribosome"/>
    <property type="evidence" value="ECO:0007669"/>
    <property type="project" value="InterPro"/>
</dbReference>
<dbReference type="PROSITE" id="PS50889">
    <property type="entry name" value="S4"/>
    <property type="match status" value="1"/>
</dbReference>
<dbReference type="InterPro" id="IPR036986">
    <property type="entry name" value="S4_RNA-bd_sf"/>
</dbReference>
<evidence type="ECO:0000259" key="11">
    <source>
        <dbReference type="SMART" id="SM01390"/>
    </source>
</evidence>
<dbReference type="SMART" id="SM00363">
    <property type="entry name" value="S4"/>
    <property type="match status" value="1"/>
</dbReference>
<dbReference type="InterPro" id="IPR022801">
    <property type="entry name" value="Ribosomal_uS4"/>
</dbReference>
<evidence type="ECO:0000256" key="7">
    <source>
        <dbReference type="HAMAP-Rule" id="MF_01306"/>
    </source>
</evidence>
<dbReference type="NCBIfam" id="NF003717">
    <property type="entry name" value="PRK05327.1"/>
    <property type="match status" value="1"/>
</dbReference>
<dbReference type="HAMAP" id="MF_01306_B">
    <property type="entry name" value="Ribosomal_uS4_B"/>
    <property type="match status" value="1"/>
</dbReference>
<reference evidence="12" key="1">
    <citation type="journal article" date="2020" name="mSystems">
        <title>Genome- and Community-Level Interaction Insights into Carbon Utilization and Element Cycling Functions of Hydrothermarchaeota in Hydrothermal Sediment.</title>
        <authorList>
            <person name="Zhou Z."/>
            <person name="Liu Y."/>
            <person name="Xu W."/>
            <person name="Pan J."/>
            <person name="Luo Z.H."/>
            <person name="Li M."/>
        </authorList>
    </citation>
    <scope>NUCLEOTIDE SEQUENCE [LARGE SCALE GENOMIC DNA]</scope>
    <source>
        <strain evidence="12">HyVt-102</strain>
    </source>
</reference>
<dbReference type="PANTHER" id="PTHR11831:SF4">
    <property type="entry name" value="SMALL RIBOSOMAL SUBUNIT PROTEIN US4M"/>
    <property type="match status" value="1"/>
</dbReference>
<proteinExistence type="inferred from homology"/>
<dbReference type="PANTHER" id="PTHR11831">
    <property type="entry name" value="30S 40S RIBOSOMAL PROTEIN"/>
    <property type="match status" value="1"/>
</dbReference>
<dbReference type="InterPro" id="IPR001912">
    <property type="entry name" value="Ribosomal_uS4_N"/>
</dbReference>
<dbReference type="GO" id="GO:0042274">
    <property type="term" value="P:ribosomal small subunit biogenesis"/>
    <property type="evidence" value="ECO:0007669"/>
    <property type="project" value="TreeGrafter"/>
</dbReference>
<evidence type="ECO:0000256" key="1">
    <source>
        <dbReference type="ARBA" id="ARBA00007465"/>
    </source>
</evidence>
<dbReference type="SMART" id="SM01390">
    <property type="entry name" value="Ribosomal_S4"/>
    <property type="match status" value="1"/>
</dbReference>
<evidence type="ECO:0000256" key="9">
    <source>
        <dbReference type="SAM" id="MobiDB-lite"/>
    </source>
</evidence>
<evidence type="ECO:0000256" key="8">
    <source>
        <dbReference type="RuleBase" id="RU003699"/>
    </source>
</evidence>
<sequence length="215" mass="25318">MARYTGPRCRLCRREGMKLFLKGERCYTPKCPFEFPEERRRKRRTSAPGEPPKKFHSRMTQYGLQLREKQKVKRIYGVLEGQFKNLFKRAERMGGVTGENLLTLLERRLDNVIFRLGIASSRAQARQLVVHGHFMVNGRKTDIPSFIVDKGDVIEVREKSKSLTVIKSNLEREIEVPDWLSFDREKMRAEVVELPKRTHINYPIEEHLIVELYSK</sequence>
<feature type="domain" description="RNA-binding S4" evidence="10">
    <location>
        <begin position="107"/>
        <end position="171"/>
    </location>
</feature>
<dbReference type="NCBIfam" id="TIGR01017">
    <property type="entry name" value="rpsD_bact"/>
    <property type="match status" value="1"/>
</dbReference>
<dbReference type="InterPro" id="IPR018079">
    <property type="entry name" value="Ribosomal_uS4_CS"/>
</dbReference>
<dbReference type="EMBL" id="DQWE01000218">
    <property type="protein sequence ID" value="HDI83045.1"/>
    <property type="molecule type" value="Genomic_DNA"/>
</dbReference>
<evidence type="ECO:0000256" key="4">
    <source>
        <dbReference type="ARBA" id="ARBA00022980"/>
    </source>
</evidence>
<dbReference type="InterPro" id="IPR002942">
    <property type="entry name" value="S4_RNA-bd"/>
</dbReference>
<dbReference type="Pfam" id="PF00163">
    <property type="entry name" value="Ribosomal_S4"/>
    <property type="match status" value="1"/>
</dbReference>
<comment type="caution">
    <text evidence="12">The sequence shown here is derived from an EMBL/GenBank/DDBJ whole genome shotgun (WGS) entry which is preliminary data.</text>
</comment>
<comment type="similarity">
    <text evidence="1 7 8">Belongs to the universal ribosomal protein uS4 family.</text>
</comment>
<dbReference type="Gene3D" id="3.10.290.10">
    <property type="entry name" value="RNA-binding S4 domain"/>
    <property type="match status" value="1"/>
</dbReference>
<dbReference type="GO" id="GO:0006412">
    <property type="term" value="P:translation"/>
    <property type="evidence" value="ECO:0007669"/>
    <property type="project" value="UniProtKB-UniRule"/>
</dbReference>
<evidence type="ECO:0000313" key="12">
    <source>
        <dbReference type="EMBL" id="HDI83045.1"/>
    </source>
</evidence>